<dbReference type="AlphaFoldDB" id="A0A6J4HZM1"/>
<accession>A0A6J4HZM1</accession>
<dbReference type="InterPro" id="IPR006264">
    <property type="entry name" value="EPSP_synthase"/>
</dbReference>
<comment type="subunit">
    <text evidence="7">Monomer.</text>
</comment>
<dbReference type="Gene3D" id="3.65.10.10">
    <property type="entry name" value="Enolpyruvate transferase domain"/>
    <property type="match status" value="2"/>
</dbReference>
<evidence type="ECO:0000259" key="8">
    <source>
        <dbReference type="Pfam" id="PF00275"/>
    </source>
</evidence>
<feature type="binding site" evidence="7">
    <location>
        <position position="176"/>
    </location>
    <ligand>
        <name>3-phosphoshikimate</name>
        <dbReference type="ChEBI" id="CHEBI:145989"/>
    </ligand>
</feature>
<comment type="caution">
    <text evidence="7">Lacks conserved residue(s) required for the propagation of feature annotation.</text>
</comment>
<dbReference type="PIRSF" id="PIRSF000505">
    <property type="entry name" value="EPSPS"/>
    <property type="match status" value="1"/>
</dbReference>
<feature type="binding site" evidence="7">
    <location>
        <position position="348"/>
    </location>
    <ligand>
        <name>phosphoenolpyruvate</name>
        <dbReference type="ChEBI" id="CHEBI:58702"/>
    </ligand>
</feature>
<dbReference type="PANTHER" id="PTHR21090">
    <property type="entry name" value="AROM/DEHYDROQUINATE SYNTHASE"/>
    <property type="match status" value="1"/>
</dbReference>
<dbReference type="EC" id="2.5.1.19" evidence="7"/>
<evidence type="ECO:0000256" key="3">
    <source>
        <dbReference type="ARBA" id="ARBA00022605"/>
    </source>
</evidence>
<comment type="subcellular location">
    <subcellularLocation>
        <location evidence="7">Cytoplasm</location>
    </subcellularLocation>
</comment>
<evidence type="ECO:0000256" key="4">
    <source>
        <dbReference type="ARBA" id="ARBA00022679"/>
    </source>
</evidence>
<feature type="binding site" evidence="7">
    <location>
        <position position="100"/>
    </location>
    <ligand>
        <name>phosphoenolpyruvate</name>
        <dbReference type="ChEBI" id="CHEBI:58702"/>
    </ligand>
</feature>
<dbReference type="EMBL" id="CADCSY010000069">
    <property type="protein sequence ID" value="CAA9237580.1"/>
    <property type="molecule type" value="Genomic_DNA"/>
</dbReference>
<comment type="similarity">
    <text evidence="2 7">Belongs to the EPSP synthase family.</text>
</comment>
<feature type="binding site" evidence="7">
    <location>
        <position position="27"/>
    </location>
    <ligand>
        <name>3-phosphoshikimate</name>
        <dbReference type="ChEBI" id="CHEBI:145989"/>
    </ligand>
</feature>
<dbReference type="GO" id="GO:0003866">
    <property type="term" value="F:3-phosphoshikimate 1-carboxyvinyltransferase activity"/>
    <property type="evidence" value="ECO:0007669"/>
    <property type="project" value="UniProtKB-UniRule"/>
</dbReference>
<evidence type="ECO:0000256" key="2">
    <source>
        <dbReference type="ARBA" id="ARBA00009948"/>
    </source>
</evidence>
<keyword evidence="4 7" id="KW-0808">Transferase</keyword>
<feature type="binding site" evidence="7">
    <location>
        <position position="202"/>
    </location>
    <ligand>
        <name>3-phosphoshikimate</name>
        <dbReference type="ChEBI" id="CHEBI:145989"/>
    </ligand>
</feature>
<feature type="binding site" evidence="7">
    <location>
        <position position="32"/>
    </location>
    <ligand>
        <name>3-phosphoshikimate</name>
        <dbReference type="ChEBI" id="CHEBI:145989"/>
    </ligand>
</feature>
<name>A0A6J4HZM1_9ACTN</name>
<feature type="binding site" evidence="7">
    <location>
        <position position="27"/>
    </location>
    <ligand>
        <name>phosphoenolpyruvate</name>
        <dbReference type="ChEBI" id="CHEBI:58702"/>
    </ligand>
</feature>
<dbReference type="InterPro" id="IPR013792">
    <property type="entry name" value="RNA3'P_cycl/enolpyr_Trfase_a/b"/>
</dbReference>
<dbReference type="PROSITE" id="PS00885">
    <property type="entry name" value="EPSP_SYNTHASE_2"/>
    <property type="match status" value="1"/>
</dbReference>
<evidence type="ECO:0000256" key="6">
    <source>
        <dbReference type="ARBA" id="ARBA00044633"/>
    </source>
</evidence>
<dbReference type="PANTHER" id="PTHR21090:SF5">
    <property type="entry name" value="PENTAFUNCTIONAL AROM POLYPEPTIDE"/>
    <property type="match status" value="1"/>
</dbReference>
<sequence length="435" mass="44874">MGRVSGALEIVPLDGPLDARVRVPGSKSITNRALVCAALAGGESSLAGVLVADDTLAMVEALRLLDVEVALDEETATAVVRGTGGRLPARAVTVDARQSGTTARFLAPLLALGDGPYRLEGSPQLRARPMGPTFDALTALGARVEPAGEPGRLPAMVVGGGLRGGEVSLSGDVSSQFLSGLLLVAPLLAEGLVVRLTTSLVSRPYLDLTASTMRSFGATVEQPDDRTVAVAPGGYLPRSFDVEPDASAASYFFAAAAICGGRVRVEGLGAGSAQGDLGFVEVLRRMGAAVEVGSGSTEVTGSGRLRGIDVDLRDLSDTAQTLAAVAVFADGPTRVSGVGFIRRKETDRIAAVVTELRRCGIEAVEEADGFVVHPGTPRPTSVRTYDDHRMAMSFALLGLRAPGIVIEDPACVSKTYPHYFADLARLAASGPGDGR</sequence>
<evidence type="ECO:0000256" key="1">
    <source>
        <dbReference type="ARBA" id="ARBA00004811"/>
    </source>
</evidence>
<dbReference type="InterPro" id="IPR036968">
    <property type="entry name" value="Enolpyruvate_Tfrase_sf"/>
</dbReference>
<comment type="pathway">
    <text evidence="1 7">Metabolic intermediate biosynthesis; chorismate biosynthesis; chorismate from D-erythrose 4-phosphate and phosphoenolpyruvate: step 6/7.</text>
</comment>
<feature type="domain" description="Enolpyruvate transferase" evidence="8">
    <location>
        <begin position="16"/>
        <end position="423"/>
    </location>
</feature>
<proteinExistence type="inferred from homology"/>
<feature type="binding site" evidence="7">
    <location>
        <position position="176"/>
    </location>
    <ligand>
        <name>phosphoenolpyruvate</name>
        <dbReference type="ChEBI" id="CHEBI:58702"/>
    </ligand>
</feature>
<organism evidence="9">
    <name type="scientific">uncultured Acidimicrobiales bacterium</name>
    <dbReference type="NCBI Taxonomy" id="310071"/>
    <lineage>
        <taxon>Bacteria</taxon>
        <taxon>Bacillati</taxon>
        <taxon>Actinomycetota</taxon>
        <taxon>Acidimicrobiia</taxon>
        <taxon>Acidimicrobiales</taxon>
        <taxon>environmental samples</taxon>
    </lineage>
</organism>
<dbReference type="UniPathway" id="UPA00053">
    <property type="reaction ID" value="UER00089"/>
</dbReference>
<gene>
    <name evidence="7" type="primary">aroA</name>
    <name evidence="9" type="ORF">AVDCRST_MAG20-1559</name>
</gene>
<feature type="binding site" evidence="7">
    <location>
        <position position="414"/>
    </location>
    <ligand>
        <name>phosphoenolpyruvate</name>
        <dbReference type="ChEBI" id="CHEBI:58702"/>
    </ligand>
</feature>
<dbReference type="GO" id="GO:0005737">
    <property type="term" value="C:cytoplasm"/>
    <property type="evidence" value="ECO:0007669"/>
    <property type="project" value="UniProtKB-SubCell"/>
</dbReference>
<keyword evidence="5 7" id="KW-0057">Aromatic amino acid biosynthesis</keyword>
<evidence type="ECO:0000256" key="7">
    <source>
        <dbReference type="HAMAP-Rule" id="MF_00210"/>
    </source>
</evidence>
<evidence type="ECO:0000256" key="5">
    <source>
        <dbReference type="ARBA" id="ARBA00023141"/>
    </source>
</evidence>
<dbReference type="InterPro" id="IPR001986">
    <property type="entry name" value="Enolpyruvate_Tfrase_dom"/>
</dbReference>
<feature type="binding site" evidence="7">
    <location>
        <position position="28"/>
    </location>
    <ligand>
        <name>3-phosphoshikimate</name>
        <dbReference type="ChEBI" id="CHEBI:145989"/>
    </ligand>
</feature>
<dbReference type="HAMAP" id="MF_00210">
    <property type="entry name" value="EPSP_synth"/>
    <property type="match status" value="1"/>
</dbReference>
<feature type="binding site" evidence="7">
    <location>
        <position position="128"/>
    </location>
    <ligand>
        <name>phosphoenolpyruvate</name>
        <dbReference type="ChEBI" id="CHEBI:58702"/>
    </ligand>
</feature>
<keyword evidence="3 7" id="KW-0028">Amino-acid biosynthesis</keyword>
<dbReference type="InterPro" id="IPR023193">
    <property type="entry name" value="EPSP_synthase_CS"/>
</dbReference>
<feature type="binding site" evidence="7">
    <location>
        <position position="174"/>
    </location>
    <ligand>
        <name>3-phosphoshikimate</name>
        <dbReference type="ChEBI" id="CHEBI:145989"/>
    </ligand>
</feature>
<dbReference type="CDD" id="cd01556">
    <property type="entry name" value="EPSP_synthase"/>
    <property type="match status" value="1"/>
</dbReference>
<feature type="binding site" evidence="7">
    <location>
        <position position="344"/>
    </location>
    <ligand>
        <name>3-phosphoshikimate</name>
        <dbReference type="ChEBI" id="CHEBI:145989"/>
    </ligand>
</feature>
<protein>
    <recommendedName>
        <fullName evidence="7">3-phosphoshikimate 1-carboxyvinyltransferase</fullName>
        <ecNumber evidence="7">2.5.1.19</ecNumber>
    </recommendedName>
    <alternativeName>
        <fullName evidence="7">5-enolpyruvylshikimate-3-phosphate synthase</fullName>
        <shortName evidence="7">EPSP synthase</shortName>
        <shortName evidence="7">EPSPS</shortName>
    </alternativeName>
</protein>
<feature type="binding site" evidence="7">
    <location>
        <position position="175"/>
    </location>
    <ligand>
        <name>3-phosphoshikimate</name>
        <dbReference type="ChEBI" id="CHEBI:145989"/>
    </ligand>
</feature>
<feature type="binding site" evidence="7">
    <location>
        <position position="389"/>
    </location>
    <ligand>
        <name>phosphoenolpyruvate</name>
        <dbReference type="ChEBI" id="CHEBI:58702"/>
    </ligand>
</feature>
<dbReference type="Pfam" id="PF00275">
    <property type="entry name" value="EPSP_synthase"/>
    <property type="match status" value="1"/>
</dbReference>
<comment type="function">
    <text evidence="7">Catalyzes the transfer of the enolpyruvyl moiety of phosphoenolpyruvate (PEP) to the 5-hydroxyl of shikimate-3-phosphate (S3P) to produce enolpyruvyl shikimate-3-phosphate and inorganic phosphate.</text>
</comment>
<dbReference type="SUPFAM" id="SSF55205">
    <property type="entry name" value="EPT/RTPC-like"/>
    <property type="match status" value="1"/>
</dbReference>
<evidence type="ECO:0000313" key="9">
    <source>
        <dbReference type="EMBL" id="CAA9237580.1"/>
    </source>
</evidence>
<comment type="catalytic activity">
    <reaction evidence="6">
        <text>3-phosphoshikimate + phosphoenolpyruvate = 5-O-(1-carboxyvinyl)-3-phosphoshikimate + phosphate</text>
        <dbReference type="Rhea" id="RHEA:21256"/>
        <dbReference type="ChEBI" id="CHEBI:43474"/>
        <dbReference type="ChEBI" id="CHEBI:57701"/>
        <dbReference type="ChEBI" id="CHEBI:58702"/>
        <dbReference type="ChEBI" id="CHEBI:145989"/>
        <dbReference type="EC" id="2.5.1.19"/>
    </reaction>
    <physiologicalReaction direction="left-to-right" evidence="6">
        <dbReference type="Rhea" id="RHEA:21257"/>
    </physiologicalReaction>
</comment>
<keyword evidence="7" id="KW-0963">Cytoplasm</keyword>
<dbReference type="GO" id="GO:0009423">
    <property type="term" value="P:chorismate biosynthetic process"/>
    <property type="evidence" value="ECO:0007669"/>
    <property type="project" value="UniProtKB-UniRule"/>
</dbReference>
<dbReference type="GO" id="GO:0009073">
    <property type="term" value="P:aromatic amino acid family biosynthetic process"/>
    <property type="evidence" value="ECO:0007669"/>
    <property type="project" value="UniProtKB-KW"/>
</dbReference>
<reference evidence="9" key="1">
    <citation type="submission" date="2020-02" db="EMBL/GenBank/DDBJ databases">
        <authorList>
            <person name="Meier V. D."/>
        </authorList>
    </citation>
    <scope>NUCLEOTIDE SEQUENCE</scope>
    <source>
        <strain evidence="9">AVDCRST_MAG20</strain>
    </source>
</reference>
<feature type="binding site" evidence="7">
    <location>
        <position position="317"/>
    </location>
    <ligand>
        <name>3-phosphoshikimate</name>
        <dbReference type="ChEBI" id="CHEBI:145989"/>
    </ligand>
</feature>
<feature type="active site" description="Proton acceptor" evidence="7">
    <location>
        <position position="317"/>
    </location>
</feature>
<dbReference type="NCBIfam" id="TIGR01356">
    <property type="entry name" value="aroA"/>
    <property type="match status" value="1"/>
</dbReference>
<dbReference type="GO" id="GO:0008652">
    <property type="term" value="P:amino acid biosynthetic process"/>
    <property type="evidence" value="ECO:0007669"/>
    <property type="project" value="UniProtKB-KW"/>
</dbReference>